<keyword evidence="3" id="KW-0482">Metalloprotease</keyword>
<dbReference type="InterPro" id="IPR003675">
    <property type="entry name" value="Rce1/LyrA-like_dom"/>
</dbReference>
<name>A0ABS1EFV7_9BURK</name>
<keyword evidence="1" id="KW-1133">Transmembrane helix</keyword>
<keyword evidence="3" id="KW-0645">Protease</keyword>
<dbReference type="Pfam" id="PF02517">
    <property type="entry name" value="Rce1-like"/>
    <property type="match status" value="1"/>
</dbReference>
<feature type="transmembrane region" description="Helical" evidence="1">
    <location>
        <begin position="168"/>
        <end position="187"/>
    </location>
</feature>
<evidence type="ECO:0000313" key="4">
    <source>
        <dbReference type="Proteomes" id="UP000635316"/>
    </source>
</evidence>
<feature type="transmembrane region" description="Helical" evidence="1">
    <location>
        <begin position="82"/>
        <end position="102"/>
    </location>
</feature>
<accession>A0ABS1EFV7</accession>
<dbReference type="EMBL" id="JAENGP010000011">
    <property type="protein sequence ID" value="MBK1781676.1"/>
    <property type="molecule type" value="Genomic_DNA"/>
</dbReference>
<gene>
    <name evidence="3" type="ORF">JHL22_10640</name>
</gene>
<protein>
    <submittedName>
        <fullName evidence="3">CPBP family intramembrane metalloprotease</fullName>
    </submittedName>
</protein>
<dbReference type="RefSeq" id="WP_200237071.1">
    <property type="nucleotide sequence ID" value="NZ_JAENGP010000011.1"/>
</dbReference>
<evidence type="ECO:0000313" key="3">
    <source>
        <dbReference type="EMBL" id="MBK1781676.1"/>
    </source>
</evidence>
<feature type="transmembrane region" description="Helical" evidence="1">
    <location>
        <begin position="225"/>
        <end position="243"/>
    </location>
</feature>
<feature type="transmembrane region" description="Helical" evidence="1">
    <location>
        <begin position="193"/>
        <end position="213"/>
    </location>
</feature>
<keyword evidence="3" id="KW-0378">Hydrolase</keyword>
<reference evidence="3 4" key="1">
    <citation type="submission" date="2020-12" db="EMBL/GenBank/DDBJ databases">
        <authorList>
            <person name="Lu T."/>
            <person name="Wang Q."/>
            <person name="Han X."/>
        </authorList>
    </citation>
    <scope>NUCLEOTIDE SEQUENCE [LARGE SCALE GENOMIC DNA]</scope>
    <source>
        <strain evidence="3 4">WQ 585</strain>
    </source>
</reference>
<feature type="transmembrane region" description="Helical" evidence="1">
    <location>
        <begin position="114"/>
        <end position="147"/>
    </location>
</feature>
<keyword evidence="1" id="KW-0472">Membrane</keyword>
<evidence type="ECO:0000256" key="1">
    <source>
        <dbReference type="SAM" id="Phobius"/>
    </source>
</evidence>
<keyword evidence="1" id="KW-0812">Transmembrane</keyword>
<feature type="transmembrane region" description="Helical" evidence="1">
    <location>
        <begin position="48"/>
        <end position="70"/>
    </location>
</feature>
<dbReference type="Proteomes" id="UP000635316">
    <property type="component" value="Unassembled WGS sequence"/>
</dbReference>
<evidence type="ECO:0000259" key="2">
    <source>
        <dbReference type="Pfam" id="PF02517"/>
    </source>
</evidence>
<feature type="domain" description="CAAX prenyl protease 2/Lysostaphin resistance protein A-like" evidence="2">
    <location>
        <begin position="86"/>
        <end position="233"/>
    </location>
</feature>
<sequence length="252" mass="29330">MKSPSFRQEFAEFFRYIRRPVLAPRKPCRGGGNGWWKDWVPSTSFGRMLQWAACLWIINIFVFAPIALTVANKTGAAHRIDINNIPFLMAALWAPVVEELLFRYCLRRPQLSLWLIPVMTSVVIMGPVLQSIVLLLLVLMLIVMLDVWQLTTNEHALKWSWRVHYQKFFPLVFHGSVLVFAGLHLWNFRLNEMNWWLMPLLVLPQWFTGMVLGWMRVRDGIGTSIAMHMIFNSGPVFLVWFLLQFSPELAAT</sequence>
<dbReference type="GO" id="GO:0008237">
    <property type="term" value="F:metallopeptidase activity"/>
    <property type="evidence" value="ECO:0007669"/>
    <property type="project" value="UniProtKB-KW"/>
</dbReference>
<comment type="caution">
    <text evidence="3">The sequence shown here is derived from an EMBL/GenBank/DDBJ whole genome shotgun (WGS) entry which is preliminary data.</text>
</comment>
<keyword evidence="4" id="KW-1185">Reference proteome</keyword>
<proteinExistence type="predicted"/>
<organism evidence="3 4">
    <name type="scientific">Advenella mandrilli</name>
    <dbReference type="NCBI Taxonomy" id="2800330"/>
    <lineage>
        <taxon>Bacteria</taxon>
        <taxon>Pseudomonadati</taxon>
        <taxon>Pseudomonadota</taxon>
        <taxon>Betaproteobacteria</taxon>
        <taxon>Burkholderiales</taxon>
        <taxon>Alcaligenaceae</taxon>
    </lineage>
</organism>